<keyword evidence="4" id="KW-0175">Coiled coil</keyword>
<evidence type="ECO:0000259" key="6">
    <source>
        <dbReference type="Pfam" id="PF02518"/>
    </source>
</evidence>
<dbReference type="InterPro" id="IPR036890">
    <property type="entry name" value="HATPase_C_sf"/>
</dbReference>
<comment type="caution">
    <text evidence="8">The sequence shown here is derived from an EMBL/GenBank/DDBJ whole genome shotgun (WGS) entry which is preliminary data.</text>
</comment>
<reference evidence="8" key="1">
    <citation type="submission" date="2020-10" db="EMBL/GenBank/DDBJ databases">
        <title>Taxonomic study of unclassified bacteria belonging to the class Ktedonobacteria.</title>
        <authorList>
            <person name="Yabe S."/>
            <person name="Wang C.M."/>
            <person name="Zheng Y."/>
            <person name="Sakai Y."/>
            <person name="Cavaletti L."/>
            <person name="Monciardini P."/>
            <person name="Donadio S."/>
        </authorList>
    </citation>
    <scope>NUCLEOTIDE SEQUENCE</scope>
    <source>
        <strain evidence="8">ID150040</strain>
    </source>
</reference>
<evidence type="ECO:0000256" key="2">
    <source>
        <dbReference type="ARBA" id="ARBA00022777"/>
    </source>
</evidence>
<keyword evidence="1" id="KW-0808">Transferase</keyword>
<dbReference type="InterPro" id="IPR050482">
    <property type="entry name" value="Sensor_HK_TwoCompSys"/>
</dbReference>
<evidence type="ECO:0000256" key="1">
    <source>
        <dbReference type="ARBA" id="ARBA00022679"/>
    </source>
</evidence>
<evidence type="ECO:0000256" key="4">
    <source>
        <dbReference type="SAM" id="Coils"/>
    </source>
</evidence>
<keyword evidence="5" id="KW-1133">Transmembrane helix</keyword>
<feature type="domain" description="Signal transduction histidine kinase subgroup 3 dimerisation and phosphoacceptor" evidence="7">
    <location>
        <begin position="232"/>
        <end position="298"/>
    </location>
</feature>
<dbReference type="InterPro" id="IPR011712">
    <property type="entry name" value="Sig_transdc_His_kin_sub3_dim/P"/>
</dbReference>
<sequence length="437" mass="48840">MNASQIKQPLRRLFLIWMILVYFWELLLLSNLPKHVDTCLYGSPPKNFCMLPEALAFTLQAINPWQFLMFTALMLLYGGGLWMSLGGWLPHRFSWLYFLLQGGLVLLLSLVTQGNNVVSNLYLVLALQALSLSRQTRFVLAVAGGVLLLFSLSLLWNSWTWEYGDWGNFLVRVASGTDYTALLPFVVGYLILYAQQIRSHTQLATAHVELEKTHRQLQEATAQLEELTLRAERQRMARELHDTLAQSLAGLIRQLDIANLHLAHQRPEQAQAIVQEASASAREALTTARSAIDDLRSTTATPSELIEMIQEEIESFITATGIPCAADLEALEALPLPLYEHVCRAIAEGLTNIARHAQAHRAWICTAENEHVLTIDIHDDGIGFSPPEVPAQTGHYGLLGLRERMRLVGGQMEVSSAKGAGTLLHLQFPISYEEALR</sequence>
<dbReference type="CDD" id="cd16917">
    <property type="entry name" value="HATPase_UhpB-NarQ-NarX-like"/>
    <property type="match status" value="1"/>
</dbReference>
<evidence type="ECO:0008006" key="10">
    <source>
        <dbReference type="Google" id="ProtNLM"/>
    </source>
</evidence>
<dbReference type="AlphaFoldDB" id="A0A8J3I995"/>
<evidence type="ECO:0000256" key="5">
    <source>
        <dbReference type="SAM" id="Phobius"/>
    </source>
</evidence>
<keyword evidence="5" id="KW-0812">Transmembrane</keyword>
<dbReference type="Gene3D" id="1.20.5.1930">
    <property type="match status" value="1"/>
</dbReference>
<dbReference type="GO" id="GO:0046983">
    <property type="term" value="F:protein dimerization activity"/>
    <property type="evidence" value="ECO:0007669"/>
    <property type="project" value="InterPro"/>
</dbReference>
<organism evidence="8 9">
    <name type="scientific">Reticulibacter mediterranei</name>
    <dbReference type="NCBI Taxonomy" id="2778369"/>
    <lineage>
        <taxon>Bacteria</taxon>
        <taxon>Bacillati</taxon>
        <taxon>Chloroflexota</taxon>
        <taxon>Ktedonobacteria</taxon>
        <taxon>Ktedonobacterales</taxon>
        <taxon>Reticulibacteraceae</taxon>
        <taxon>Reticulibacter</taxon>
    </lineage>
</organism>
<gene>
    <name evidence="8" type="ORF">KSF_003140</name>
</gene>
<name>A0A8J3I995_9CHLR</name>
<dbReference type="Pfam" id="PF07730">
    <property type="entry name" value="HisKA_3"/>
    <property type="match status" value="1"/>
</dbReference>
<dbReference type="Pfam" id="PF02518">
    <property type="entry name" value="HATPase_c"/>
    <property type="match status" value="1"/>
</dbReference>
<dbReference type="GO" id="GO:0016020">
    <property type="term" value="C:membrane"/>
    <property type="evidence" value="ECO:0007669"/>
    <property type="project" value="InterPro"/>
</dbReference>
<feature type="transmembrane region" description="Helical" evidence="5">
    <location>
        <begin position="12"/>
        <end position="32"/>
    </location>
</feature>
<dbReference type="PANTHER" id="PTHR24421">
    <property type="entry name" value="NITRATE/NITRITE SENSOR PROTEIN NARX-RELATED"/>
    <property type="match status" value="1"/>
</dbReference>
<dbReference type="SUPFAM" id="SSF55874">
    <property type="entry name" value="ATPase domain of HSP90 chaperone/DNA topoisomerase II/histidine kinase"/>
    <property type="match status" value="1"/>
</dbReference>
<evidence type="ECO:0000259" key="7">
    <source>
        <dbReference type="Pfam" id="PF07730"/>
    </source>
</evidence>
<dbReference type="EMBL" id="BNJK01000001">
    <property type="protein sequence ID" value="GHO90266.1"/>
    <property type="molecule type" value="Genomic_DNA"/>
</dbReference>
<keyword evidence="5" id="KW-0472">Membrane</keyword>
<keyword evidence="2" id="KW-0418">Kinase</keyword>
<feature type="transmembrane region" description="Helical" evidence="5">
    <location>
        <begin position="169"/>
        <end position="192"/>
    </location>
</feature>
<feature type="domain" description="Histidine kinase/HSP90-like ATPase" evidence="6">
    <location>
        <begin position="341"/>
        <end position="430"/>
    </location>
</feature>
<feature type="transmembrane region" description="Helical" evidence="5">
    <location>
        <begin position="138"/>
        <end position="157"/>
    </location>
</feature>
<feature type="transmembrane region" description="Helical" evidence="5">
    <location>
        <begin position="65"/>
        <end position="83"/>
    </location>
</feature>
<evidence type="ECO:0000313" key="8">
    <source>
        <dbReference type="EMBL" id="GHO90266.1"/>
    </source>
</evidence>
<evidence type="ECO:0000256" key="3">
    <source>
        <dbReference type="ARBA" id="ARBA00023012"/>
    </source>
</evidence>
<dbReference type="GO" id="GO:0000155">
    <property type="term" value="F:phosphorelay sensor kinase activity"/>
    <property type="evidence" value="ECO:0007669"/>
    <property type="project" value="InterPro"/>
</dbReference>
<feature type="transmembrane region" description="Helical" evidence="5">
    <location>
        <begin position="95"/>
        <end position="111"/>
    </location>
</feature>
<proteinExistence type="predicted"/>
<keyword evidence="3" id="KW-0902">Two-component regulatory system</keyword>
<dbReference type="Gene3D" id="3.30.565.10">
    <property type="entry name" value="Histidine kinase-like ATPase, C-terminal domain"/>
    <property type="match status" value="1"/>
</dbReference>
<accession>A0A8J3I995</accession>
<feature type="coiled-coil region" evidence="4">
    <location>
        <begin position="203"/>
        <end position="237"/>
    </location>
</feature>
<dbReference type="Proteomes" id="UP000597444">
    <property type="component" value="Unassembled WGS sequence"/>
</dbReference>
<protein>
    <recommendedName>
        <fullName evidence="10">Sensor histidine kinase</fullName>
    </recommendedName>
</protein>
<keyword evidence="9" id="KW-1185">Reference proteome</keyword>
<dbReference type="InterPro" id="IPR003594">
    <property type="entry name" value="HATPase_dom"/>
</dbReference>
<dbReference type="PANTHER" id="PTHR24421:SF55">
    <property type="entry name" value="SENSOR HISTIDINE KINASE YDFH"/>
    <property type="match status" value="1"/>
</dbReference>
<evidence type="ECO:0000313" key="9">
    <source>
        <dbReference type="Proteomes" id="UP000597444"/>
    </source>
</evidence>
<dbReference type="RefSeq" id="WP_220201245.1">
    <property type="nucleotide sequence ID" value="NZ_BNJK01000001.1"/>
</dbReference>